<accession>A0A1Q3BNI2</accession>
<comment type="caution">
    <text evidence="2">The sequence shown here is derived from an EMBL/GenBank/DDBJ whole genome shotgun (WGS) entry which is preliminary data.</text>
</comment>
<feature type="domain" description="DUF7812" evidence="1">
    <location>
        <begin position="116"/>
        <end position="605"/>
    </location>
</feature>
<dbReference type="Pfam" id="PF25104">
    <property type="entry name" value="DUF7812"/>
    <property type="match status" value="1"/>
</dbReference>
<dbReference type="InterPro" id="IPR056714">
    <property type="entry name" value="DUF7812"/>
</dbReference>
<dbReference type="STRING" id="3775.A0A1Q3BNI2"/>
<protein>
    <recommendedName>
        <fullName evidence="1">DUF7812 domain-containing protein</fullName>
    </recommendedName>
</protein>
<evidence type="ECO:0000313" key="3">
    <source>
        <dbReference type="Proteomes" id="UP000187406"/>
    </source>
</evidence>
<dbReference type="AlphaFoldDB" id="A0A1Q3BNI2"/>
<dbReference type="FunCoup" id="A0A1Q3BNI2">
    <property type="interactions" value="174"/>
</dbReference>
<reference evidence="3" key="1">
    <citation type="submission" date="2016-04" db="EMBL/GenBank/DDBJ databases">
        <title>Cephalotus genome sequencing.</title>
        <authorList>
            <person name="Fukushima K."/>
            <person name="Hasebe M."/>
            <person name="Fang X."/>
        </authorList>
    </citation>
    <scope>NUCLEOTIDE SEQUENCE [LARGE SCALE GENOMIC DNA]</scope>
    <source>
        <strain evidence="3">cv. St1</strain>
    </source>
</reference>
<organism evidence="2 3">
    <name type="scientific">Cephalotus follicularis</name>
    <name type="common">Albany pitcher plant</name>
    <dbReference type="NCBI Taxonomy" id="3775"/>
    <lineage>
        <taxon>Eukaryota</taxon>
        <taxon>Viridiplantae</taxon>
        <taxon>Streptophyta</taxon>
        <taxon>Embryophyta</taxon>
        <taxon>Tracheophyta</taxon>
        <taxon>Spermatophyta</taxon>
        <taxon>Magnoliopsida</taxon>
        <taxon>eudicotyledons</taxon>
        <taxon>Gunneridae</taxon>
        <taxon>Pentapetalae</taxon>
        <taxon>rosids</taxon>
        <taxon>fabids</taxon>
        <taxon>Oxalidales</taxon>
        <taxon>Cephalotaceae</taxon>
        <taxon>Cephalotus</taxon>
    </lineage>
</organism>
<sequence>MKKTCSCSDSSPPIFQFHNLIASIRSPEGLKSPIMKKMYLMLVHLSSSDPESWFKGEVNSDYLDIEFNQHGFHLKFGELFHLFDILFQQLDEMFNQFFSALACGEDNWPFLGELTLLLRCCMVCLCLLVLDQNLLIEKARVLFMAISRLISIDLTERNGTDSLSFKGAFSRKCSYVYDNCTTSIAEDFVASISFLEPSDQCCTFVCSLLEVVADEFLVHKSLREYFMLIDSLCPTIGMHFICHSGHGDIGCVLEVIFAHFSLSILDGRAFENFLNRLFWHHGEDSRVPEMSLPAAMSLLLNPIILSAPKMFQAYLFIFIAEVIGINMSSKNMQPDLSLLDCYLSAFERSVILYTRHMSSLHIDGNPMGGNGSSIKSSMLGSSCQLTFESYLRPATRDKICDLVNKSNKLCNMYISNTSSRTKSDLVVASISYTKESLNMFDQSCKDEILSILRCLISKGSSDDVGDTLLLPKDDTSLQDICLLASILKLMSCSILQAMLCIRCSGNLDSRITPCDPSSCKEYEVLIGMANCFKQFDVRLPIQKFLFDTMETHPMRHKDSKYMLLHFSGLLSLSYNHGIDFLVKNCIFTVITLLNLFLIKEGDLDVMGPLLGAGSLSFLSKDSEKIGEALVNRKSSKTIASKFQKIQTLYTRMDSSTSVPKRLQHEYSSALESATVPNHVDCAVEIEEEIEESSSGEIFLHCVGAQRSDFDDLADFIKCKPGRDYSDYLKGRQTYRKWKHEKVAVLRWKKKKNTWKYPKGLKARSYL</sequence>
<dbReference type="Proteomes" id="UP000187406">
    <property type="component" value="Unassembled WGS sequence"/>
</dbReference>
<dbReference type="PANTHER" id="PTHR36786">
    <property type="entry name" value="2-ISOPROPYLMALATE SYNTHASE"/>
    <property type="match status" value="1"/>
</dbReference>
<proteinExistence type="predicted"/>
<dbReference type="PANTHER" id="PTHR36786:SF1">
    <property type="entry name" value="2-ISOPROPYLMALATE SYNTHASE"/>
    <property type="match status" value="1"/>
</dbReference>
<dbReference type="EMBL" id="BDDD01000734">
    <property type="protein sequence ID" value="GAV69580.1"/>
    <property type="molecule type" value="Genomic_DNA"/>
</dbReference>
<evidence type="ECO:0000259" key="1">
    <source>
        <dbReference type="Pfam" id="PF25104"/>
    </source>
</evidence>
<gene>
    <name evidence="2" type="ORF">CFOL_v3_13081</name>
</gene>
<evidence type="ECO:0000313" key="2">
    <source>
        <dbReference type="EMBL" id="GAV69580.1"/>
    </source>
</evidence>
<keyword evidence="3" id="KW-1185">Reference proteome</keyword>
<dbReference type="OrthoDB" id="1882119at2759"/>
<name>A0A1Q3BNI2_CEPFO</name>
<dbReference type="InParanoid" id="A0A1Q3BNI2"/>